<dbReference type="InterPro" id="IPR000182">
    <property type="entry name" value="GNAT_dom"/>
</dbReference>
<dbReference type="SUPFAM" id="SSF55729">
    <property type="entry name" value="Acyl-CoA N-acyltransferases (Nat)"/>
    <property type="match status" value="1"/>
</dbReference>
<protein>
    <submittedName>
        <fullName evidence="2">Protein N-acetyltransferase, RimJ/RimL family</fullName>
    </submittedName>
</protein>
<dbReference type="AlphaFoldDB" id="A0A286E385"/>
<dbReference type="InterPro" id="IPR016181">
    <property type="entry name" value="Acyl_CoA_acyltransferase"/>
</dbReference>
<sequence length="191" mass="21912">MNFIPQDLILKHNHVRLEPLTLAHETGLHQAVCDGELWRLPYTTAPAPHEVADYIQEAINTRYPFAVIDESNEKVVGTSSFYEINPQVPRVEIGYTWYAQSAQRTHINTTCKFLLMNYAFETLACHVIGWRTDIINTRSQAAIERLGAKKDGILRGFQLRKDGTIRDTVMYSLLASEWLESKSHLLKKLQK</sequence>
<dbReference type="PROSITE" id="PS51186">
    <property type="entry name" value="GNAT"/>
    <property type="match status" value="1"/>
</dbReference>
<organism evidence="2 3">
    <name type="scientific">Alysiella filiformis DSM 16848</name>
    <dbReference type="NCBI Taxonomy" id="1120981"/>
    <lineage>
        <taxon>Bacteria</taxon>
        <taxon>Pseudomonadati</taxon>
        <taxon>Pseudomonadota</taxon>
        <taxon>Betaproteobacteria</taxon>
        <taxon>Neisseriales</taxon>
        <taxon>Neisseriaceae</taxon>
        <taxon>Alysiella</taxon>
    </lineage>
</organism>
<dbReference type="EMBL" id="OCNF01000002">
    <property type="protein sequence ID" value="SOD65351.1"/>
    <property type="molecule type" value="Genomic_DNA"/>
</dbReference>
<dbReference type="Pfam" id="PF13302">
    <property type="entry name" value="Acetyltransf_3"/>
    <property type="match status" value="1"/>
</dbReference>
<name>A0A286E385_9NEIS</name>
<dbReference type="Gene3D" id="3.40.630.30">
    <property type="match status" value="1"/>
</dbReference>
<dbReference type="PANTHER" id="PTHR43610:SF1">
    <property type="entry name" value="N-ACETYLTRANSFERASE DOMAIN-CONTAINING PROTEIN"/>
    <property type="match status" value="1"/>
</dbReference>
<evidence type="ECO:0000313" key="2">
    <source>
        <dbReference type="EMBL" id="SOD65351.1"/>
    </source>
</evidence>
<keyword evidence="2" id="KW-0808">Transferase</keyword>
<evidence type="ECO:0000259" key="1">
    <source>
        <dbReference type="PROSITE" id="PS51186"/>
    </source>
</evidence>
<keyword evidence="3" id="KW-1185">Reference proteome</keyword>
<dbReference type="PANTHER" id="PTHR43610">
    <property type="entry name" value="BLL6696 PROTEIN"/>
    <property type="match status" value="1"/>
</dbReference>
<feature type="domain" description="N-acetyltransferase" evidence="1">
    <location>
        <begin position="15"/>
        <end position="175"/>
    </location>
</feature>
<proteinExistence type="predicted"/>
<dbReference type="RefSeq" id="WP_097113333.1">
    <property type="nucleotide sequence ID" value="NZ_CP083931.1"/>
</dbReference>
<evidence type="ECO:0000313" key="3">
    <source>
        <dbReference type="Proteomes" id="UP000219669"/>
    </source>
</evidence>
<dbReference type="Proteomes" id="UP000219669">
    <property type="component" value="Unassembled WGS sequence"/>
</dbReference>
<dbReference type="OrthoDB" id="5295305at2"/>
<accession>A0A286E385</accession>
<reference evidence="2 3" key="1">
    <citation type="submission" date="2017-09" db="EMBL/GenBank/DDBJ databases">
        <authorList>
            <person name="Ehlers B."/>
            <person name="Leendertz F.H."/>
        </authorList>
    </citation>
    <scope>NUCLEOTIDE SEQUENCE [LARGE SCALE GENOMIC DNA]</scope>
    <source>
        <strain evidence="2 3">DSM 16848</strain>
    </source>
</reference>
<dbReference type="GO" id="GO:0016747">
    <property type="term" value="F:acyltransferase activity, transferring groups other than amino-acyl groups"/>
    <property type="evidence" value="ECO:0007669"/>
    <property type="project" value="InterPro"/>
</dbReference>
<gene>
    <name evidence="2" type="ORF">SAMN02746062_00254</name>
</gene>